<keyword evidence="2" id="KW-0472">Membrane</keyword>
<feature type="transmembrane region" description="Helical" evidence="2">
    <location>
        <begin position="200"/>
        <end position="225"/>
    </location>
</feature>
<name>A0A6I6E8P5_THETI</name>
<reference evidence="3 4" key="1">
    <citation type="submission" date="2019-12" db="EMBL/GenBank/DDBJ databases">
        <title>The complete genome of the thermophilic, anoxygenic phototrophic gammaproteobacterium Thermochromatium tepidum.</title>
        <authorList>
            <person name="Sattley W.M."/>
            <person name="Swingley W.D."/>
            <person name="Burchell B.M."/>
            <person name="Gurbani S.A."/>
            <person name="Kujawa C.M."/>
            <person name="Nuccio D.A."/>
            <person name="Schladweiler J."/>
            <person name="Shaffer K.N."/>
            <person name="Stokes L.M."/>
            <person name="Touchman J.W."/>
            <person name="Blankenship R.E."/>
            <person name="Madigan M.T."/>
        </authorList>
    </citation>
    <scope>NUCLEOTIDE SEQUENCE [LARGE SCALE GENOMIC DNA]</scope>
    <source>
        <strain evidence="3 4">ATCC 43061</strain>
    </source>
</reference>
<evidence type="ECO:0000313" key="3">
    <source>
        <dbReference type="EMBL" id="QGU31696.1"/>
    </source>
</evidence>
<feature type="transmembrane region" description="Helical" evidence="2">
    <location>
        <begin position="45"/>
        <end position="64"/>
    </location>
</feature>
<keyword evidence="4" id="KW-1185">Reference proteome</keyword>
<evidence type="ECO:0000313" key="4">
    <source>
        <dbReference type="Proteomes" id="UP000426424"/>
    </source>
</evidence>
<dbReference type="Proteomes" id="UP000426424">
    <property type="component" value="Chromosome"/>
</dbReference>
<feature type="compositionally biased region" description="Polar residues" evidence="1">
    <location>
        <begin position="172"/>
        <end position="182"/>
    </location>
</feature>
<dbReference type="EMBL" id="CP039268">
    <property type="protein sequence ID" value="QGU31696.1"/>
    <property type="molecule type" value="Genomic_DNA"/>
</dbReference>
<evidence type="ECO:0000256" key="1">
    <source>
        <dbReference type="SAM" id="MobiDB-lite"/>
    </source>
</evidence>
<keyword evidence="2" id="KW-0812">Transmembrane</keyword>
<feature type="region of interest" description="Disordered" evidence="1">
    <location>
        <begin position="172"/>
        <end position="191"/>
    </location>
</feature>
<feature type="transmembrane region" description="Helical" evidence="2">
    <location>
        <begin position="270"/>
        <end position="295"/>
    </location>
</feature>
<feature type="transmembrane region" description="Helical" evidence="2">
    <location>
        <begin position="70"/>
        <end position="90"/>
    </location>
</feature>
<sequence>MPDWTLSLVVLLLGLIGLVLVSIGVHRTIGAMVHWLDPVDPSRFAPWLALVTLLPALAVTLQVVGSGADALVLGAIIGVHVLGVLLAIGSRSTPHLPSRRPFAPPALLPPRGRSWAEPVHHPWSRAWSLVGAAGLVWGLVLNGDLGRGEGALLVLLCLLYLTWMGWTARPSASSGDDTQTQAPPAGAGHQTRPARGWWRLWGLSAHLCVGLTLLAMGARVLAMGALDLALVLGLDHWMLGLTLLAPASVIASWLPILLTRWWPSDGASGWTVPSLAFDFNLVNLLGLVGLTALTAPDGLQFRRETLWASWPLVILTSLLAAVALIRAESARSNAMGSTTGASCNASVDRGQIDDYDARSSAPVGLETPGDASEAGV</sequence>
<feature type="transmembrane region" description="Helical" evidence="2">
    <location>
        <begin position="151"/>
        <end position="168"/>
    </location>
</feature>
<organism evidence="3 4">
    <name type="scientific">Thermochromatium tepidum ATCC 43061</name>
    <dbReference type="NCBI Taxonomy" id="316276"/>
    <lineage>
        <taxon>Bacteria</taxon>
        <taxon>Pseudomonadati</taxon>
        <taxon>Pseudomonadota</taxon>
        <taxon>Gammaproteobacteria</taxon>
        <taxon>Chromatiales</taxon>
        <taxon>Chromatiaceae</taxon>
        <taxon>Thermochromatium</taxon>
    </lineage>
</organism>
<proteinExistence type="predicted"/>
<dbReference type="AlphaFoldDB" id="A0A6I6E8P5"/>
<dbReference type="Gene3D" id="1.20.1420.30">
    <property type="entry name" value="NCX, central ion-binding region"/>
    <property type="match status" value="1"/>
</dbReference>
<gene>
    <name evidence="3" type="ORF">E6P07_00995</name>
</gene>
<dbReference type="KEGG" id="ttp:E6P07_00995"/>
<feature type="transmembrane region" description="Helical" evidence="2">
    <location>
        <begin position="237"/>
        <end position="258"/>
    </location>
</feature>
<accession>A0A6I6E8P5</accession>
<dbReference type="InterPro" id="IPR044880">
    <property type="entry name" value="NCX_ion-bd_dom_sf"/>
</dbReference>
<dbReference type="OrthoDB" id="9794225at2"/>
<feature type="transmembrane region" description="Helical" evidence="2">
    <location>
        <begin position="307"/>
        <end position="325"/>
    </location>
</feature>
<protein>
    <submittedName>
        <fullName evidence="3">Uncharacterized protein</fullName>
    </submittedName>
</protein>
<feature type="transmembrane region" description="Helical" evidence="2">
    <location>
        <begin position="6"/>
        <end position="25"/>
    </location>
</feature>
<keyword evidence="2" id="KW-1133">Transmembrane helix</keyword>
<dbReference type="RefSeq" id="WP_153973895.1">
    <property type="nucleotide sequence ID" value="NZ_CP039268.1"/>
</dbReference>
<evidence type="ECO:0000256" key="2">
    <source>
        <dbReference type="SAM" id="Phobius"/>
    </source>
</evidence>